<sequence length="617" mass="70077">MAGIVKMPWIQLGVEVKGPCIILVGVNTDFSWEIKYERRWIDMMKDSISTFGFCHSMQLRSGLQPERLTERRLVRPIGVADGRFVYIGVRQEWKTKDKILCYNMVTGKTYDTGKEVGHRYSKNTFYVYCNSMANIPHIAVPAQGKICEGSTGGCICAMYTGEDIATDMAGIVKMPWIQLGVECIILVGVNTDFSWEIKYERRWIDMMKDSISTFGFCHSMQLRSGLQPERLTERRLVRPIGVADGRFVYIGVRQEWKTKDKILCYNMVTGKTYDTAWLIFHTLRCQLKGKFVKGVLVVAYVQCTPVKGMRVVGSMPWRRMYDAVKTGETIGERMWDVAWASHVRASIGMWEWSMAPRRLEKTLHSDIRIDVTRCNILPQLPFKLATRFKVISKKNYGILTNNTPLSARQARLCPPCPALIHMDLPDRHLGAYTTNVEAIDLLSSMPDIAFDFLGCCLENGILSLLASTISLVYILYTPIYFISHSRAPILFIANLAMQKSQLILGTAKHIARFNKGIGLAFDPVAYGSGIMYWDYQEIVLWFDIATDMAGITKMPRIQLGVEVKGPVNHDIDTSDKHQLQLGDQASEKMDLHDKGEHLCIWVLPFNAIALRIADKPY</sequence>
<reference evidence="2" key="2">
    <citation type="submission" date="2018-05" db="EMBL/GenBank/DDBJ databases">
        <title>OmerRS3 (Oryza meridionalis Reference Sequence Version 3).</title>
        <authorList>
            <person name="Zhang J."/>
            <person name="Kudrna D."/>
            <person name="Lee S."/>
            <person name="Talag J."/>
            <person name="Welchert J."/>
            <person name="Wing R.A."/>
        </authorList>
    </citation>
    <scope>NUCLEOTIDE SEQUENCE [LARGE SCALE GENOMIC DNA]</scope>
    <source>
        <strain evidence="2">cv. OR44</strain>
    </source>
</reference>
<proteinExistence type="predicted"/>
<dbReference type="AlphaFoldDB" id="A0A0E0FB76"/>
<accession>A0A0E0FB76</accession>
<keyword evidence="1" id="KW-0472">Membrane</keyword>
<evidence type="ECO:0000313" key="3">
    <source>
        <dbReference type="Proteomes" id="UP000008021"/>
    </source>
</evidence>
<organism evidence="2">
    <name type="scientific">Oryza meridionalis</name>
    <dbReference type="NCBI Taxonomy" id="40149"/>
    <lineage>
        <taxon>Eukaryota</taxon>
        <taxon>Viridiplantae</taxon>
        <taxon>Streptophyta</taxon>
        <taxon>Embryophyta</taxon>
        <taxon>Tracheophyta</taxon>
        <taxon>Spermatophyta</taxon>
        <taxon>Magnoliopsida</taxon>
        <taxon>Liliopsida</taxon>
        <taxon>Poales</taxon>
        <taxon>Poaceae</taxon>
        <taxon>BOP clade</taxon>
        <taxon>Oryzoideae</taxon>
        <taxon>Oryzeae</taxon>
        <taxon>Oryzinae</taxon>
        <taxon>Oryza</taxon>
    </lineage>
</organism>
<dbReference type="Proteomes" id="UP000008021">
    <property type="component" value="Chromosome 12"/>
</dbReference>
<feature type="transmembrane region" description="Helical" evidence="1">
    <location>
        <begin position="461"/>
        <end position="482"/>
    </location>
</feature>
<name>A0A0E0FB76_9ORYZ</name>
<reference evidence="2" key="1">
    <citation type="submission" date="2015-04" db="UniProtKB">
        <authorList>
            <consortium name="EnsemblPlants"/>
        </authorList>
    </citation>
    <scope>IDENTIFICATION</scope>
</reference>
<protein>
    <submittedName>
        <fullName evidence="2">Uncharacterized protein</fullName>
    </submittedName>
</protein>
<dbReference type="EnsemblPlants" id="OMERI12G05870.1">
    <property type="protein sequence ID" value="OMERI12G05870.1"/>
    <property type="gene ID" value="OMERI12G05870"/>
</dbReference>
<keyword evidence="1" id="KW-0812">Transmembrane</keyword>
<keyword evidence="1" id="KW-1133">Transmembrane helix</keyword>
<dbReference type="Gramene" id="OMERI12G05870.1">
    <property type="protein sequence ID" value="OMERI12G05870.1"/>
    <property type="gene ID" value="OMERI12G05870"/>
</dbReference>
<dbReference type="HOGENOM" id="CLU_443052_0_0_1"/>
<keyword evidence="3" id="KW-1185">Reference proteome</keyword>
<evidence type="ECO:0000256" key="1">
    <source>
        <dbReference type="SAM" id="Phobius"/>
    </source>
</evidence>
<dbReference type="STRING" id="40149.A0A0E0FB76"/>
<evidence type="ECO:0000313" key="2">
    <source>
        <dbReference type="EnsemblPlants" id="OMERI12G05870.1"/>
    </source>
</evidence>